<dbReference type="EMBL" id="QSIS01000004">
    <property type="protein sequence ID" value="RHD09744.1"/>
    <property type="molecule type" value="Genomic_DNA"/>
</dbReference>
<dbReference type="AlphaFoldDB" id="A0A414DG97"/>
<dbReference type="Proteomes" id="UP000285201">
    <property type="component" value="Unassembled WGS sequence"/>
</dbReference>
<evidence type="ECO:0000259" key="3">
    <source>
        <dbReference type="Pfam" id="PF11611"/>
    </source>
</evidence>
<dbReference type="InterPro" id="IPR029050">
    <property type="entry name" value="Immunoprotect_excell_Ig-like"/>
</dbReference>
<reference evidence="6 7" key="1">
    <citation type="submission" date="2018-08" db="EMBL/GenBank/DDBJ databases">
        <title>A genome reference for cultivated species of the human gut microbiota.</title>
        <authorList>
            <person name="Zou Y."/>
            <person name="Xue W."/>
            <person name="Luo G."/>
        </authorList>
    </citation>
    <scope>NUCLEOTIDE SEQUENCE [LARGE SCALE GENOMIC DNA]</scope>
    <source>
        <strain evidence="5 7">AF36-7BH</strain>
        <strain evidence="4 6">AM32-2AC</strain>
    </source>
</reference>
<dbReference type="Gene3D" id="2.60.40.1240">
    <property type="match status" value="1"/>
</dbReference>
<sequence length="177" mass="19109">MKRIRKYIGVLLCLIVFAAMAMGSGSDTSVDNSNASGASDKTGTESDNVVMVGGSFEKDGLKGTVNDADTDFTDYDDPYGFYKPGDGKKYVKADFSFENNGKSDAYVSSADFSCYADNESCDQSFIASVNEFSGDTLSTGRKINFSVVFAVPVDAESIELEYTANIWSSEKVIIKLQ</sequence>
<proteinExistence type="predicted"/>
<comment type="caution">
    <text evidence="4">The sequence shown here is derived from an EMBL/GenBank/DDBJ whole genome shotgun (WGS) entry which is preliminary data.</text>
</comment>
<dbReference type="InterPro" id="IPR029051">
    <property type="entry name" value="DUF4352"/>
</dbReference>
<evidence type="ECO:0000256" key="1">
    <source>
        <dbReference type="ARBA" id="ARBA00022729"/>
    </source>
</evidence>
<dbReference type="RefSeq" id="WP_118148341.1">
    <property type="nucleotide sequence ID" value="NZ_DAWDGZ010000014.1"/>
</dbReference>
<feature type="chain" id="PRO_5038236996" evidence="2">
    <location>
        <begin position="22"/>
        <end position="177"/>
    </location>
</feature>
<evidence type="ECO:0000313" key="6">
    <source>
        <dbReference type="Proteomes" id="UP000284794"/>
    </source>
</evidence>
<name>A0A414DG97_9FIRM</name>
<dbReference type="Pfam" id="PF11611">
    <property type="entry name" value="DUF4352"/>
    <property type="match status" value="1"/>
</dbReference>
<dbReference type="Proteomes" id="UP000284794">
    <property type="component" value="Unassembled WGS sequence"/>
</dbReference>
<evidence type="ECO:0000256" key="2">
    <source>
        <dbReference type="SAM" id="SignalP"/>
    </source>
</evidence>
<dbReference type="EMBL" id="QROY01000005">
    <property type="protein sequence ID" value="RHL68753.1"/>
    <property type="molecule type" value="Genomic_DNA"/>
</dbReference>
<keyword evidence="1 2" id="KW-0732">Signal</keyword>
<feature type="signal peptide" evidence="2">
    <location>
        <begin position="1"/>
        <end position="21"/>
    </location>
</feature>
<feature type="domain" description="DUF4352" evidence="3">
    <location>
        <begin position="52"/>
        <end position="171"/>
    </location>
</feature>
<evidence type="ECO:0000313" key="7">
    <source>
        <dbReference type="Proteomes" id="UP000285201"/>
    </source>
</evidence>
<organism evidence="4 6">
    <name type="scientific">Lachnospira eligens</name>
    <dbReference type="NCBI Taxonomy" id="39485"/>
    <lineage>
        <taxon>Bacteria</taxon>
        <taxon>Bacillati</taxon>
        <taxon>Bacillota</taxon>
        <taxon>Clostridia</taxon>
        <taxon>Lachnospirales</taxon>
        <taxon>Lachnospiraceae</taxon>
        <taxon>Lachnospira</taxon>
    </lineage>
</organism>
<evidence type="ECO:0000313" key="4">
    <source>
        <dbReference type="EMBL" id="RHD09744.1"/>
    </source>
</evidence>
<evidence type="ECO:0000313" key="5">
    <source>
        <dbReference type="EMBL" id="RHL68753.1"/>
    </source>
</evidence>
<accession>A0A414DG97</accession>
<gene>
    <name evidence="5" type="ORF">DW007_08035</name>
    <name evidence="4" type="ORF">DW811_04315</name>
</gene>
<protein>
    <submittedName>
        <fullName evidence="4">DUF4352 domain-containing protein</fullName>
    </submittedName>
</protein>